<dbReference type="InterPro" id="IPR045889">
    <property type="entry name" value="MES/HNL"/>
</dbReference>
<dbReference type="Gene3D" id="3.40.50.1820">
    <property type="entry name" value="alpha/beta hydrolase"/>
    <property type="match status" value="1"/>
</dbReference>
<dbReference type="GO" id="GO:0080032">
    <property type="term" value="F:methyl jasmonate esterase activity"/>
    <property type="evidence" value="ECO:0007669"/>
    <property type="project" value="TreeGrafter"/>
</dbReference>
<name>A0A5B6Z1K1_DAVIN</name>
<proteinExistence type="predicted"/>
<dbReference type="PANTHER" id="PTHR10992:SF1032">
    <property type="entry name" value="METHYLESTERASE 17"/>
    <property type="match status" value="1"/>
</dbReference>
<feature type="region of interest" description="Disordered" evidence="1">
    <location>
        <begin position="167"/>
        <end position="186"/>
    </location>
</feature>
<reference evidence="4" key="1">
    <citation type="submission" date="2019-08" db="EMBL/GenBank/DDBJ databases">
        <title>Reference gene set and small RNA set construction with multiple tissues from Davidia involucrata Baill.</title>
        <authorList>
            <person name="Yang H."/>
            <person name="Zhou C."/>
            <person name="Li G."/>
            <person name="Wang J."/>
            <person name="Gao P."/>
            <person name="Wang M."/>
            <person name="Wang R."/>
            <person name="Zhao Y."/>
        </authorList>
    </citation>
    <scope>NUCLEOTIDE SEQUENCE</scope>
    <source>
        <tissue evidence="4">Mixed with DoveR01_LX</tissue>
    </source>
</reference>
<dbReference type="Pfam" id="PF00561">
    <property type="entry name" value="Abhydrolase_1"/>
    <property type="match status" value="1"/>
</dbReference>
<accession>A0A5B6Z1K1</accession>
<dbReference type="InterPro" id="IPR000073">
    <property type="entry name" value="AB_hydrolase_1"/>
</dbReference>
<evidence type="ECO:0000259" key="3">
    <source>
        <dbReference type="Pfam" id="PF00561"/>
    </source>
</evidence>
<dbReference type="GO" id="GO:0009696">
    <property type="term" value="P:salicylic acid metabolic process"/>
    <property type="evidence" value="ECO:0007669"/>
    <property type="project" value="TreeGrafter"/>
</dbReference>
<dbReference type="EMBL" id="GHES01006827">
    <property type="protein sequence ID" value="MPA37386.1"/>
    <property type="molecule type" value="Transcribed_RNA"/>
</dbReference>
<protein>
    <recommendedName>
        <fullName evidence="3">AB hydrolase-1 domain-containing protein</fullName>
    </recommendedName>
</protein>
<dbReference type="GO" id="GO:0080031">
    <property type="term" value="F:methyl salicylate esterase activity"/>
    <property type="evidence" value="ECO:0007669"/>
    <property type="project" value="TreeGrafter"/>
</dbReference>
<sequence length="283" mass="31226">MPRGIVFILPLFFFLLALLLLSVLGDTNHHDQRIRSVGRKSKTCQKPHFVLVHGYGGGAWSWYKIWCLLETSGYKVTCLDLKGAGIDSTDSSTVHTFDSYNEPLINFLANLTENEKVILVGHSAGGLSVTDASQRFSKKIQVAIYVAAVMLKHGYVTDQDKKNGVPDFVLGDSNSTTGGNTSRPHITPQEDAVLASMLSRPVPLEAILEARFRGNGAENVRRVYMKTMYDQVLKPEQQEAMIKKWPLAPSDVVVLKSDHYLPFSDPFVLSGSLVQVAASIECN</sequence>
<feature type="compositionally biased region" description="Polar residues" evidence="1">
    <location>
        <begin position="172"/>
        <end position="184"/>
    </location>
</feature>
<dbReference type="GO" id="GO:0009694">
    <property type="term" value="P:jasmonic acid metabolic process"/>
    <property type="evidence" value="ECO:0007669"/>
    <property type="project" value="TreeGrafter"/>
</dbReference>
<keyword evidence="2" id="KW-0732">Signal</keyword>
<dbReference type="SUPFAM" id="SSF53474">
    <property type="entry name" value="alpha/beta-Hydrolases"/>
    <property type="match status" value="1"/>
</dbReference>
<organism evidence="4">
    <name type="scientific">Davidia involucrata</name>
    <name type="common">Dove tree</name>
    <dbReference type="NCBI Taxonomy" id="16924"/>
    <lineage>
        <taxon>Eukaryota</taxon>
        <taxon>Viridiplantae</taxon>
        <taxon>Streptophyta</taxon>
        <taxon>Embryophyta</taxon>
        <taxon>Tracheophyta</taxon>
        <taxon>Spermatophyta</taxon>
        <taxon>Magnoliopsida</taxon>
        <taxon>eudicotyledons</taxon>
        <taxon>Gunneridae</taxon>
        <taxon>Pentapetalae</taxon>
        <taxon>asterids</taxon>
        <taxon>Cornales</taxon>
        <taxon>Nyssaceae</taxon>
        <taxon>Davidia</taxon>
    </lineage>
</organism>
<feature type="domain" description="AB hydrolase-1" evidence="3">
    <location>
        <begin position="47"/>
        <end position="163"/>
    </location>
</feature>
<evidence type="ECO:0000313" key="4">
    <source>
        <dbReference type="EMBL" id="MPA37386.1"/>
    </source>
</evidence>
<evidence type="ECO:0000256" key="2">
    <source>
        <dbReference type="SAM" id="SignalP"/>
    </source>
</evidence>
<gene>
    <name evidence="4" type="ORF">Din_006827</name>
</gene>
<feature type="signal peptide" evidence="2">
    <location>
        <begin position="1"/>
        <end position="25"/>
    </location>
</feature>
<dbReference type="GO" id="GO:0080030">
    <property type="term" value="F:methyl indole-3-acetate esterase activity"/>
    <property type="evidence" value="ECO:0007669"/>
    <property type="project" value="TreeGrafter"/>
</dbReference>
<dbReference type="InterPro" id="IPR029058">
    <property type="entry name" value="AB_hydrolase_fold"/>
</dbReference>
<dbReference type="AlphaFoldDB" id="A0A5B6Z1K1"/>
<dbReference type="PANTHER" id="PTHR10992">
    <property type="entry name" value="METHYLESTERASE FAMILY MEMBER"/>
    <property type="match status" value="1"/>
</dbReference>
<evidence type="ECO:0000256" key="1">
    <source>
        <dbReference type="SAM" id="MobiDB-lite"/>
    </source>
</evidence>
<feature type="chain" id="PRO_5022918811" description="AB hydrolase-1 domain-containing protein" evidence="2">
    <location>
        <begin position="26"/>
        <end position="283"/>
    </location>
</feature>